<dbReference type="PROSITE" id="PS00141">
    <property type="entry name" value="ASP_PROTEASE"/>
    <property type="match status" value="1"/>
</dbReference>
<keyword evidence="1" id="KW-0378">Hydrolase</keyword>
<evidence type="ECO:0000256" key="1">
    <source>
        <dbReference type="ARBA" id="ARBA00022801"/>
    </source>
</evidence>
<dbReference type="InterPro" id="IPR001995">
    <property type="entry name" value="Peptidase_A2_cat"/>
</dbReference>
<name>G5J1A2_CROWT</name>
<protein>
    <submittedName>
        <fullName evidence="3">Peptidase A2A retrovirus catalytic</fullName>
    </submittedName>
</protein>
<dbReference type="GO" id="GO:0004190">
    <property type="term" value="F:aspartic-type endopeptidase activity"/>
    <property type="evidence" value="ECO:0007669"/>
    <property type="project" value="InterPro"/>
</dbReference>
<reference evidence="3 4" key="1">
    <citation type="journal article" date="2011" name="Front. Microbiol.">
        <title>Two Strains of Crocosphaera watsonii with Highly Conserved Genomes are Distinguished by Strain-Specific Features.</title>
        <authorList>
            <person name="Bench S.R."/>
            <person name="Ilikchyan I.N."/>
            <person name="Tripp H.J."/>
            <person name="Zehr J.P."/>
        </authorList>
    </citation>
    <scope>NUCLEOTIDE SEQUENCE [LARGE SCALE GENOMIC DNA]</scope>
    <source>
        <strain evidence="3 4">WH 0003</strain>
    </source>
</reference>
<dbReference type="SUPFAM" id="SSF50630">
    <property type="entry name" value="Acid proteases"/>
    <property type="match status" value="1"/>
</dbReference>
<organism evidence="3 4">
    <name type="scientific">Crocosphaera watsonii WH 0003</name>
    <dbReference type="NCBI Taxonomy" id="423471"/>
    <lineage>
        <taxon>Bacteria</taxon>
        <taxon>Bacillati</taxon>
        <taxon>Cyanobacteriota</taxon>
        <taxon>Cyanophyceae</taxon>
        <taxon>Oscillatoriophycideae</taxon>
        <taxon>Chroococcales</taxon>
        <taxon>Aphanothecaceae</taxon>
        <taxon>Crocosphaera</taxon>
    </lineage>
</organism>
<feature type="domain" description="Peptidase A2" evidence="2">
    <location>
        <begin position="33"/>
        <end position="115"/>
    </location>
</feature>
<gene>
    <name evidence="3" type="ORF">CWATWH0003_1286</name>
</gene>
<dbReference type="Proteomes" id="UP000003477">
    <property type="component" value="Unassembled WGS sequence"/>
</dbReference>
<dbReference type="EMBL" id="AESD01000205">
    <property type="protein sequence ID" value="EHJ14046.1"/>
    <property type="molecule type" value="Genomic_DNA"/>
</dbReference>
<dbReference type="RefSeq" id="WP_007309748.1">
    <property type="nucleotide sequence ID" value="NZ_AESD01000205.1"/>
</dbReference>
<dbReference type="AlphaFoldDB" id="G5J1A2"/>
<accession>G5J1A2</accession>
<dbReference type="GeneID" id="88765107"/>
<dbReference type="Gene3D" id="2.40.70.10">
    <property type="entry name" value="Acid Proteases"/>
    <property type="match status" value="1"/>
</dbReference>
<evidence type="ECO:0000259" key="2">
    <source>
        <dbReference type="PROSITE" id="PS50175"/>
    </source>
</evidence>
<sequence>MFEGKYTELPDSSPIPLIQLQIRQSESIPSISSQGILDTGADCTLVPFSIISQLQAVKLIRGRNTSVIYGVGKQKIIVVPYRVEISFNGSEFVRIKAYACPDTDTDGLTILGRNFLNRYCITFNGRAKKFLIE</sequence>
<comment type="caution">
    <text evidence="3">The sequence shown here is derived from an EMBL/GenBank/DDBJ whole genome shotgun (WGS) entry which is preliminary data.</text>
</comment>
<dbReference type="GO" id="GO:0006508">
    <property type="term" value="P:proteolysis"/>
    <property type="evidence" value="ECO:0007669"/>
    <property type="project" value="InterPro"/>
</dbReference>
<evidence type="ECO:0000313" key="3">
    <source>
        <dbReference type="EMBL" id="EHJ14046.1"/>
    </source>
</evidence>
<proteinExistence type="predicted"/>
<evidence type="ECO:0000313" key="4">
    <source>
        <dbReference type="Proteomes" id="UP000003477"/>
    </source>
</evidence>
<dbReference type="InterPro" id="IPR021109">
    <property type="entry name" value="Peptidase_aspartic_dom_sf"/>
</dbReference>
<dbReference type="InterPro" id="IPR001969">
    <property type="entry name" value="Aspartic_peptidase_AS"/>
</dbReference>
<dbReference type="PROSITE" id="PS50175">
    <property type="entry name" value="ASP_PROT_RETROV"/>
    <property type="match status" value="1"/>
</dbReference>
<dbReference type="PATRIC" id="fig|423471.3.peg.1187"/>